<comment type="function">
    <text evidence="4">Binds to the 23S rRNA.</text>
</comment>
<comment type="similarity">
    <text evidence="1 4 5">Belongs to the universal ribosomal protein uL15 family.</text>
</comment>
<dbReference type="InterPro" id="IPR005749">
    <property type="entry name" value="Ribosomal_uL15_bac-type"/>
</dbReference>
<keyword evidence="4" id="KW-0699">rRNA-binding</keyword>
<dbReference type="InterPro" id="IPR036227">
    <property type="entry name" value="Ribosomal_uL15/eL18_sf"/>
</dbReference>
<evidence type="ECO:0000256" key="4">
    <source>
        <dbReference type="HAMAP-Rule" id="MF_01341"/>
    </source>
</evidence>
<dbReference type="PANTHER" id="PTHR12934">
    <property type="entry name" value="50S RIBOSOMAL PROTEIN L15"/>
    <property type="match status" value="1"/>
</dbReference>
<dbReference type="STRING" id="1513793.SAMN06296036_101196"/>
<feature type="region of interest" description="Disordered" evidence="6">
    <location>
        <begin position="1"/>
        <end position="58"/>
    </location>
</feature>
<keyword evidence="9" id="KW-1185">Reference proteome</keyword>
<dbReference type="InterPro" id="IPR030878">
    <property type="entry name" value="Ribosomal_uL15"/>
</dbReference>
<evidence type="ECO:0000256" key="3">
    <source>
        <dbReference type="ARBA" id="ARBA00023274"/>
    </source>
</evidence>
<keyword evidence="3 4" id="KW-0687">Ribonucleoprotein</keyword>
<evidence type="ECO:0000256" key="6">
    <source>
        <dbReference type="SAM" id="MobiDB-lite"/>
    </source>
</evidence>
<reference evidence="9" key="1">
    <citation type="submission" date="2017-04" db="EMBL/GenBank/DDBJ databases">
        <authorList>
            <person name="Varghese N."/>
            <person name="Submissions S."/>
        </authorList>
    </citation>
    <scope>NUCLEOTIDE SEQUENCE [LARGE SCALE GENOMIC DNA]</scope>
    <source>
        <strain evidence="9">RKEM611</strain>
    </source>
</reference>
<evidence type="ECO:0000313" key="8">
    <source>
        <dbReference type="EMBL" id="SME88783.1"/>
    </source>
</evidence>
<dbReference type="HAMAP" id="MF_01341">
    <property type="entry name" value="Ribosomal_uL15"/>
    <property type="match status" value="1"/>
</dbReference>
<dbReference type="InterPro" id="IPR021131">
    <property type="entry name" value="Ribosomal_uL15/eL18"/>
</dbReference>
<name>A0A1Y6B7T1_9BACT</name>
<dbReference type="GO" id="GO:0003735">
    <property type="term" value="F:structural constituent of ribosome"/>
    <property type="evidence" value="ECO:0007669"/>
    <property type="project" value="InterPro"/>
</dbReference>
<protein>
    <recommendedName>
        <fullName evidence="4">Large ribosomal subunit protein uL15</fullName>
    </recommendedName>
</protein>
<feature type="domain" description="Large ribosomal subunit protein uL15/eL18" evidence="7">
    <location>
        <begin position="77"/>
        <end position="145"/>
    </location>
</feature>
<evidence type="ECO:0000259" key="7">
    <source>
        <dbReference type="Pfam" id="PF00828"/>
    </source>
</evidence>
<evidence type="ECO:0000256" key="5">
    <source>
        <dbReference type="RuleBase" id="RU003888"/>
    </source>
</evidence>
<dbReference type="RefSeq" id="WP_132314675.1">
    <property type="nucleotide sequence ID" value="NZ_FWZT01000001.1"/>
</dbReference>
<dbReference type="SUPFAM" id="SSF52080">
    <property type="entry name" value="Ribosomal proteins L15p and L18e"/>
    <property type="match status" value="1"/>
</dbReference>
<dbReference type="Pfam" id="PF00828">
    <property type="entry name" value="Ribosomal_L27A"/>
    <property type="match status" value="1"/>
</dbReference>
<feature type="compositionally biased region" description="Gly residues" evidence="6">
    <location>
        <begin position="22"/>
        <end position="32"/>
    </location>
</feature>
<dbReference type="Proteomes" id="UP000192907">
    <property type="component" value="Unassembled WGS sequence"/>
</dbReference>
<dbReference type="GO" id="GO:0006412">
    <property type="term" value="P:translation"/>
    <property type="evidence" value="ECO:0007669"/>
    <property type="project" value="UniProtKB-UniRule"/>
</dbReference>
<dbReference type="PROSITE" id="PS00475">
    <property type="entry name" value="RIBOSOMAL_L15"/>
    <property type="match status" value="1"/>
</dbReference>
<feature type="compositionally biased region" description="Gly residues" evidence="6">
    <location>
        <begin position="44"/>
        <end position="53"/>
    </location>
</feature>
<proteinExistence type="inferred from homology"/>
<evidence type="ECO:0000313" key="9">
    <source>
        <dbReference type="Proteomes" id="UP000192907"/>
    </source>
</evidence>
<accession>A0A1Y6B7T1</accession>
<dbReference type="PANTHER" id="PTHR12934:SF11">
    <property type="entry name" value="LARGE RIBOSOMAL SUBUNIT PROTEIN UL15M"/>
    <property type="match status" value="1"/>
</dbReference>
<organism evidence="8 9">
    <name type="scientific">Pseudobacteriovorax antillogorgiicola</name>
    <dbReference type="NCBI Taxonomy" id="1513793"/>
    <lineage>
        <taxon>Bacteria</taxon>
        <taxon>Pseudomonadati</taxon>
        <taxon>Bdellovibrionota</taxon>
        <taxon>Oligoflexia</taxon>
        <taxon>Oligoflexales</taxon>
        <taxon>Pseudobacteriovoracaceae</taxon>
        <taxon>Pseudobacteriovorax</taxon>
    </lineage>
</organism>
<dbReference type="OrthoDB" id="5294348at2"/>
<dbReference type="NCBIfam" id="TIGR01071">
    <property type="entry name" value="rplO_bact"/>
    <property type="match status" value="1"/>
</dbReference>
<evidence type="ECO:0000256" key="1">
    <source>
        <dbReference type="ARBA" id="ARBA00007320"/>
    </source>
</evidence>
<comment type="subunit">
    <text evidence="4">Part of the 50S ribosomal subunit.</text>
</comment>
<gene>
    <name evidence="4" type="primary">rplO</name>
    <name evidence="8" type="ORF">SAMN06296036_101196</name>
</gene>
<dbReference type="Gene3D" id="3.100.10.10">
    <property type="match status" value="1"/>
</dbReference>
<dbReference type="GO" id="GO:0022625">
    <property type="term" value="C:cytosolic large ribosomal subunit"/>
    <property type="evidence" value="ECO:0007669"/>
    <property type="project" value="TreeGrafter"/>
</dbReference>
<sequence>MKDLSNLSPAKGSNKKKKRIGRGPGSGLGKTAGKGHKGQKARKGGGIAPGFEGGQMPLYRRLPKRGFKNPFRIEYNPINLDSLNRFEAGSTITPEVLDKAGLLRKPGCPVKLLGRGTLEKALTINVQKFSASAKAAVEKAGGKVEEI</sequence>
<dbReference type="InterPro" id="IPR001196">
    <property type="entry name" value="Ribosomal_uL15_CS"/>
</dbReference>
<dbReference type="GO" id="GO:0019843">
    <property type="term" value="F:rRNA binding"/>
    <property type="evidence" value="ECO:0007669"/>
    <property type="project" value="UniProtKB-UniRule"/>
</dbReference>
<dbReference type="AlphaFoldDB" id="A0A1Y6B7T1"/>
<evidence type="ECO:0000256" key="2">
    <source>
        <dbReference type="ARBA" id="ARBA00022980"/>
    </source>
</evidence>
<dbReference type="EMBL" id="FWZT01000001">
    <property type="protein sequence ID" value="SME88783.1"/>
    <property type="molecule type" value="Genomic_DNA"/>
</dbReference>
<keyword evidence="4" id="KW-0694">RNA-binding</keyword>
<keyword evidence="2 4" id="KW-0689">Ribosomal protein</keyword>
<feature type="compositionally biased region" description="Basic residues" evidence="6">
    <location>
        <begin position="33"/>
        <end position="43"/>
    </location>
</feature>